<dbReference type="AlphaFoldDB" id="A0A432MH42"/>
<dbReference type="GO" id="GO:0022900">
    <property type="term" value="P:electron transport chain"/>
    <property type="evidence" value="ECO:0007669"/>
    <property type="project" value="InterPro"/>
</dbReference>
<dbReference type="InterPro" id="IPR010980">
    <property type="entry name" value="Cyt_c/b562"/>
</dbReference>
<reference evidence="2 3" key="1">
    <citation type="submission" date="2018-12" db="EMBL/GenBank/DDBJ databases">
        <authorList>
            <person name="Toschakov S.V."/>
        </authorList>
    </citation>
    <scope>NUCLEOTIDE SEQUENCE [LARGE SCALE GENOMIC DNA]</scope>
    <source>
        <strain evidence="2 3">GM2012</strain>
    </source>
</reference>
<name>A0A432MH42_9BACT</name>
<feature type="signal peptide" evidence="1">
    <location>
        <begin position="1"/>
        <end position="22"/>
    </location>
</feature>
<feature type="chain" id="PRO_5019220824" description="Cytochrome C" evidence="1">
    <location>
        <begin position="23"/>
        <end position="150"/>
    </location>
</feature>
<evidence type="ECO:0008006" key="4">
    <source>
        <dbReference type="Google" id="ProtNLM"/>
    </source>
</evidence>
<protein>
    <recommendedName>
        <fullName evidence="4">Cytochrome C</fullName>
    </recommendedName>
</protein>
<keyword evidence="3" id="KW-1185">Reference proteome</keyword>
<sequence>MTTPTSRSVAAALLLLSASLGAWLLLAAGPAGSTAGASPASEAPAQDKRAELMKLKLDYAKNVLEGLTLEKMDLVADNARELKLLSAAAEWEPATVPGPLYLTYTREFQRLADSLATHAKDGNLDAATLCYVQLTINCVECHKYVRRTDR</sequence>
<keyword evidence="1" id="KW-0732">Signal</keyword>
<dbReference type="SUPFAM" id="SSF47175">
    <property type="entry name" value="Cytochromes"/>
    <property type="match status" value="1"/>
</dbReference>
<dbReference type="OrthoDB" id="287770at2"/>
<accession>A0A432MH42</accession>
<reference evidence="2 3" key="2">
    <citation type="submission" date="2019-01" db="EMBL/GenBank/DDBJ databases">
        <title>Tautonia sociabilis, a novel thermotolerant planctomycete of Isosphaeraceae family, isolated from a 4000 m deep subterranean habitat.</title>
        <authorList>
            <person name="Kovaleva O.L."/>
            <person name="Elcheninov A.G."/>
            <person name="Van Heerden E."/>
            <person name="Toshchakov S.V."/>
            <person name="Novikov A."/>
            <person name="Bonch-Osmolovskaya E.A."/>
            <person name="Kublanov I.V."/>
        </authorList>
    </citation>
    <scope>NUCLEOTIDE SEQUENCE [LARGE SCALE GENOMIC DNA]</scope>
    <source>
        <strain evidence="2 3">GM2012</strain>
    </source>
</reference>
<dbReference type="RefSeq" id="WP_126726532.1">
    <property type="nucleotide sequence ID" value="NZ_RYZH01000032.1"/>
</dbReference>
<dbReference type="GO" id="GO:0009055">
    <property type="term" value="F:electron transfer activity"/>
    <property type="evidence" value="ECO:0007669"/>
    <property type="project" value="InterPro"/>
</dbReference>
<gene>
    <name evidence="2" type="ORF">TsocGM_16330</name>
</gene>
<organism evidence="2 3">
    <name type="scientific">Tautonia sociabilis</name>
    <dbReference type="NCBI Taxonomy" id="2080755"/>
    <lineage>
        <taxon>Bacteria</taxon>
        <taxon>Pseudomonadati</taxon>
        <taxon>Planctomycetota</taxon>
        <taxon>Planctomycetia</taxon>
        <taxon>Isosphaerales</taxon>
        <taxon>Isosphaeraceae</taxon>
        <taxon>Tautonia</taxon>
    </lineage>
</organism>
<dbReference type="EMBL" id="RYZH01000032">
    <property type="protein sequence ID" value="RUL86297.1"/>
    <property type="molecule type" value="Genomic_DNA"/>
</dbReference>
<evidence type="ECO:0000313" key="2">
    <source>
        <dbReference type="EMBL" id="RUL86297.1"/>
    </source>
</evidence>
<comment type="caution">
    <text evidence="2">The sequence shown here is derived from an EMBL/GenBank/DDBJ whole genome shotgun (WGS) entry which is preliminary data.</text>
</comment>
<dbReference type="GO" id="GO:0020037">
    <property type="term" value="F:heme binding"/>
    <property type="evidence" value="ECO:0007669"/>
    <property type="project" value="InterPro"/>
</dbReference>
<dbReference type="Proteomes" id="UP000280296">
    <property type="component" value="Unassembled WGS sequence"/>
</dbReference>
<evidence type="ECO:0000313" key="3">
    <source>
        <dbReference type="Proteomes" id="UP000280296"/>
    </source>
</evidence>
<proteinExistence type="predicted"/>
<dbReference type="GO" id="GO:0005506">
    <property type="term" value="F:iron ion binding"/>
    <property type="evidence" value="ECO:0007669"/>
    <property type="project" value="InterPro"/>
</dbReference>
<evidence type="ECO:0000256" key="1">
    <source>
        <dbReference type="SAM" id="SignalP"/>
    </source>
</evidence>